<dbReference type="InterPro" id="IPR045584">
    <property type="entry name" value="Pilin-like"/>
</dbReference>
<dbReference type="SUPFAM" id="SSF54523">
    <property type="entry name" value="Pili subunits"/>
    <property type="match status" value="1"/>
</dbReference>
<keyword evidence="1" id="KW-0812">Transmembrane</keyword>
<dbReference type="Proteomes" id="UP000031838">
    <property type="component" value="Chromosome 1"/>
</dbReference>
<keyword evidence="1" id="KW-1133">Transmembrane helix</keyword>
<accession>A0A0B6RMR4</accession>
<reference evidence="2 3" key="2">
    <citation type="journal article" date="2016" name="Appl. Microbiol. Biotechnol.">
        <title>Mutations improving production and secretion of extracellular lipase by Burkholderia glumae PG1.</title>
        <authorList>
            <person name="Knapp A."/>
            <person name="Voget S."/>
            <person name="Gao R."/>
            <person name="Zaburannyi N."/>
            <person name="Krysciak D."/>
            <person name="Breuer M."/>
            <person name="Hauer B."/>
            <person name="Streit W.R."/>
            <person name="Muller R."/>
            <person name="Daniel R."/>
            <person name="Jaeger K.E."/>
        </authorList>
    </citation>
    <scope>NUCLEOTIDE SEQUENCE [LARGE SCALE GENOMIC DNA]</scope>
    <source>
        <strain evidence="2 3">PG1</strain>
    </source>
</reference>
<dbReference type="Gene3D" id="3.30.700.10">
    <property type="entry name" value="Glycoprotein, Type 4 Pilin"/>
    <property type="match status" value="1"/>
</dbReference>
<dbReference type="InterPro" id="IPR012902">
    <property type="entry name" value="N_methyl_site"/>
</dbReference>
<keyword evidence="1" id="KW-0472">Membrane</keyword>
<name>A0A0B6RMR4_BURPL</name>
<dbReference type="NCBIfam" id="TIGR02532">
    <property type="entry name" value="IV_pilin_GFxxxE"/>
    <property type="match status" value="1"/>
</dbReference>
<dbReference type="PROSITE" id="PS00409">
    <property type="entry name" value="PROKAR_NTER_METHYL"/>
    <property type="match status" value="1"/>
</dbReference>
<protein>
    <submittedName>
        <fullName evidence="2">Putative GspG-like protein</fullName>
    </submittedName>
</protein>
<gene>
    <name evidence="2" type="ORF">BGL_1c01250</name>
</gene>
<evidence type="ECO:0000256" key="1">
    <source>
        <dbReference type="SAM" id="Phobius"/>
    </source>
</evidence>
<sequence>MRIPMRPTNRRARREPRERRGWRGFTLIELLMVLAIVALMLTLALPQYFHSIDASKEKILAENLHATRDAIDKFYGDLGRYPESLDELVDKHYLRTLPFDPVTDSATTWHLIAPEEQFPGKVYDLKSGAEGTTLDGRPFDAL</sequence>
<reference evidence="3" key="1">
    <citation type="submission" date="2011-03" db="EMBL/GenBank/DDBJ databases">
        <authorList>
            <person name="Voget S."/>
            <person name="Streit W.R."/>
            <person name="Jaeger K.E."/>
            <person name="Daniel R."/>
        </authorList>
    </citation>
    <scope>NUCLEOTIDE SEQUENCE [LARGE SCALE GENOMIC DNA]</scope>
    <source>
        <strain evidence="3">PG1</strain>
    </source>
</reference>
<dbReference type="EMBL" id="CP002580">
    <property type="protein sequence ID" value="AJK44678.1"/>
    <property type="molecule type" value="Genomic_DNA"/>
</dbReference>
<feature type="transmembrane region" description="Helical" evidence="1">
    <location>
        <begin position="21"/>
        <end position="45"/>
    </location>
</feature>
<evidence type="ECO:0000313" key="2">
    <source>
        <dbReference type="EMBL" id="AJK44678.1"/>
    </source>
</evidence>
<dbReference type="KEGG" id="bgp:BGL_1c01250"/>
<dbReference type="Pfam" id="PF07963">
    <property type="entry name" value="N_methyl"/>
    <property type="match status" value="1"/>
</dbReference>
<dbReference type="AlphaFoldDB" id="A0A0B6RMR4"/>
<organism evidence="2 3">
    <name type="scientific">Burkholderia plantarii</name>
    <dbReference type="NCBI Taxonomy" id="41899"/>
    <lineage>
        <taxon>Bacteria</taxon>
        <taxon>Pseudomonadati</taxon>
        <taxon>Pseudomonadota</taxon>
        <taxon>Betaproteobacteria</taxon>
        <taxon>Burkholderiales</taxon>
        <taxon>Burkholderiaceae</taxon>
        <taxon>Burkholderia</taxon>
    </lineage>
</organism>
<keyword evidence="3" id="KW-1185">Reference proteome</keyword>
<proteinExistence type="predicted"/>
<dbReference type="HOGENOM" id="CLU_091705_7_2_4"/>
<evidence type="ECO:0000313" key="3">
    <source>
        <dbReference type="Proteomes" id="UP000031838"/>
    </source>
</evidence>